<evidence type="ECO:0000256" key="1">
    <source>
        <dbReference type="ARBA" id="ARBA00006640"/>
    </source>
</evidence>
<evidence type="ECO:0000256" key="4">
    <source>
        <dbReference type="SAM" id="MobiDB-lite"/>
    </source>
</evidence>
<sequence>MFPALTRLLPRAPCRCFSSRPAVLNAAPLSYHPRPPLPPVRRPLTIDIKPDIPNISQERDPDNTWKNPVGDVATQPLPGDEKTAADKWRAHSARIVPHLQRVRIPDAYTGRSVYVNSGKFTEAVREFERILRMNTVRHTWISTARHEKKGPKRRRIRSEQWRKHFAHQVRKNVQLVHKIRRRGV</sequence>
<keyword evidence="2" id="KW-0689">Ribosomal protein</keyword>
<dbReference type="Pfam" id="PF01165">
    <property type="entry name" value="Ribosomal_S21"/>
    <property type="match status" value="1"/>
</dbReference>
<comment type="caution">
    <text evidence="5">The sequence shown here is derived from an EMBL/GenBank/DDBJ whole genome shotgun (WGS) entry which is preliminary data.</text>
</comment>
<protein>
    <submittedName>
        <fullName evidence="5">Uncharacterized protein</fullName>
    </submittedName>
</protein>
<dbReference type="PANTHER" id="PTHR41237:SF1">
    <property type="entry name" value="SMALL RIBOSOMAL SUBUNIT PROTEIN BS21M"/>
    <property type="match status" value="1"/>
</dbReference>
<reference evidence="5" key="1">
    <citation type="submission" date="2023-03" db="EMBL/GenBank/DDBJ databases">
        <title>Massive genome expansion in bonnet fungi (Mycena s.s.) driven by repeated elements and novel gene families across ecological guilds.</title>
        <authorList>
            <consortium name="Lawrence Berkeley National Laboratory"/>
            <person name="Harder C.B."/>
            <person name="Miyauchi S."/>
            <person name="Viragh M."/>
            <person name="Kuo A."/>
            <person name="Thoen E."/>
            <person name="Andreopoulos B."/>
            <person name="Lu D."/>
            <person name="Skrede I."/>
            <person name="Drula E."/>
            <person name="Henrissat B."/>
            <person name="Morin E."/>
            <person name="Kohler A."/>
            <person name="Barry K."/>
            <person name="LaButti K."/>
            <person name="Morin E."/>
            <person name="Salamov A."/>
            <person name="Lipzen A."/>
            <person name="Mereny Z."/>
            <person name="Hegedus B."/>
            <person name="Baldrian P."/>
            <person name="Stursova M."/>
            <person name="Weitz H."/>
            <person name="Taylor A."/>
            <person name="Grigoriev I.V."/>
            <person name="Nagy L.G."/>
            <person name="Martin F."/>
            <person name="Kauserud H."/>
        </authorList>
    </citation>
    <scope>NUCLEOTIDE SEQUENCE</scope>
    <source>
        <strain evidence="5">CBHHK182m</strain>
    </source>
</reference>
<evidence type="ECO:0000256" key="2">
    <source>
        <dbReference type="ARBA" id="ARBA00022980"/>
    </source>
</evidence>
<dbReference type="AlphaFoldDB" id="A0AAD7K186"/>
<dbReference type="GO" id="GO:0003735">
    <property type="term" value="F:structural constituent of ribosome"/>
    <property type="evidence" value="ECO:0007669"/>
    <property type="project" value="InterPro"/>
</dbReference>
<dbReference type="InterPro" id="IPR052837">
    <property type="entry name" value="Mitoribosomal_bS21"/>
</dbReference>
<dbReference type="PANTHER" id="PTHR41237">
    <property type="entry name" value="37S RIBOSOMAL PROTEIN MRP21, MITOCHONDRIAL"/>
    <property type="match status" value="1"/>
</dbReference>
<proteinExistence type="inferred from homology"/>
<keyword evidence="6" id="KW-1185">Reference proteome</keyword>
<accession>A0AAD7K186</accession>
<evidence type="ECO:0000313" key="5">
    <source>
        <dbReference type="EMBL" id="KAJ7774801.1"/>
    </source>
</evidence>
<feature type="region of interest" description="Disordered" evidence="4">
    <location>
        <begin position="52"/>
        <end position="80"/>
    </location>
</feature>
<keyword evidence="3" id="KW-0687">Ribonucleoprotein</keyword>
<dbReference type="GO" id="GO:0005763">
    <property type="term" value="C:mitochondrial small ribosomal subunit"/>
    <property type="evidence" value="ECO:0007669"/>
    <property type="project" value="TreeGrafter"/>
</dbReference>
<dbReference type="InterPro" id="IPR001911">
    <property type="entry name" value="Ribosomal_bS21"/>
</dbReference>
<evidence type="ECO:0000313" key="6">
    <source>
        <dbReference type="Proteomes" id="UP001215598"/>
    </source>
</evidence>
<gene>
    <name evidence="5" type="ORF">B0H16DRAFT_1450293</name>
</gene>
<dbReference type="Proteomes" id="UP001215598">
    <property type="component" value="Unassembled WGS sequence"/>
</dbReference>
<name>A0AAD7K186_9AGAR</name>
<comment type="similarity">
    <text evidence="1">Belongs to the bacterial ribosomal protein bS21 family.</text>
</comment>
<dbReference type="GO" id="GO:0070124">
    <property type="term" value="P:mitochondrial translational initiation"/>
    <property type="evidence" value="ECO:0007669"/>
    <property type="project" value="TreeGrafter"/>
</dbReference>
<evidence type="ECO:0000256" key="3">
    <source>
        <dbReference type="ARBA" id="ARBA00023274"/>
    </source>
</evidence>
<organism evidence="5 6">
    <name type="scientific">Mycena metata</name>
    <dbReference type="NCBI Taxonomy" id="1033252"/>
    <lineage>
        <taxon>Eukaryota</taxon>
        <taxon>Fungi</taxon>
        <taxon>Dikarya</taxon>
        <taxon>Basidiomycota</taxon>
        <taxon>Agaricomycotina</taxon>
        <taxon>Agaricomycetes</taxon>
        <taxon>Agaricomycetidae</taxon>
        <taxon>Agaricales</taxon>
        <taxon>Marasmiineae</taxon>
        <taxon>Mycenaceae</taxon>
        <taxon>Mycena</taxon>
    </lineage>
</organism>
<dbReference type="EMBL" id="JARKIB010000011">
    <property type="protein sequence ID" value="KAJ7774801.1"/>
    <property type="molecule type" value="Genomic_DNA"/>
</dbReference>